<reference evidence="1 2" key="1">
    <citation type="journal article" date="2020" name="Mol. Biol. Evol.">
        <title>Distinct Expression and Methylation Patterns for Genes with Different Fates following a Single Whole-Genome Duplication in Flowering Plants.</title>
        <authorList>
            <person name="Shi T."/>
            <person name="Rahmani R.S."/>
            <person name="Gugger P.F."/>
            <person name="Wang M."/>
            <person name="Li H."/>
            <person name="Zhang Y."/>
            <person name="Li Z."/>
            <person name="Wang Q."/>
            <person name="Van de Peer Y."/>
            <person name="Marchal K."/>
            <person name="Chen J."/>
        </authorList>
    </citation>
    <scope>NUCLEOTIDE SEQUENCE [LARGE SCALE GENOMIC DNA]</scope>
    <source>
        <tissue evidence="1">Leaf</tissue>
    </source>
</reference>
<evidence type="ECO:0000313" key="1">
    <source>
        <dbReference type="EMBL" id="DAD43767.1"/>
    </source>
</evidence>
<comment type="caution">
    <text evidence="1">The sequence shown here is derived from an EMBL/GenBank/DDBJ whole genome shotgun (WGS) entry which is preliminary data.</text>
</comment>
<accession>A0A822ZFV7</accession>
<dbReference type="AlphaFoldDB" id="A0A822ZFV7"/>
<evidence type="ECO:0000313" key="2">
    <source>
        <dbReference type="Proteomes" id="UP000607653"/>
    </source>
</evidence>
<sequence length="138" mass="15537">MTLESIFATKSTTCAVHIRDDLVALRKGDSSMTDYLQTLKSYNDELFALREPLSTSQLIHHALEGLPSKYDALVTALSMRSTDVAFKELQGMLMQHKTRLHCITLDPLRSVNTASTHPGRHHNVKMLTNSGDHCWRSK</sequence>
<dbReference type="PANTHER" id="PTHR47481:SF22">
    <property type="entry name" value="RETROTRANSPOSON GAG DOMAIN-CONTAINING PROTEIN"/>
    <property type="match status" value="1"/>
</dbReference>
<protein>
    <recommendedName>
        <fullName evidence="3">Retrovirus-related Pol polyprotein from transposon TNT 1-94</fullName>
    </recommendedName>
</protein>
<proteinExistence type="predicted"/>
<dbReference type="Pfam" id="PF14223">
    <property type="entry name" value="Retrotran_gag_2"/>
    <property type="match status" value="1"/>
</dbReference>
<evidence type="ECO:0008006" key="3">
    <source>
        <dbReference type="Google" id="ProtNLM"/>
    </source>
</evidence>
<gene>
    <name evidence="1" type="ORF">HUJ06_001997</name>
</gene>
<name>A0A822ZFV7_NELNU</name>
<dbReference type="Proteomes" id="UP000607653">
    <property type="component" value="Unassembled WGS sequence"/>
</dbReference>
<dbReference type="PANTHER" id="PTHR47481">
    <property type="match status" value="1"/>
</dbReference>
<keyword evidence="2" id="KW-1185">Reference proteome</keyword>
<organism evidence="1 2">
    <name type="scientific">Nelumbo nucifera</name>
    <name type="common">Sacred lotus</name>
    <dbReference type="NCBI Taxonomy" id="4432"/>
    <lineage>
        <taxon>Eukaryota</taxon>
        <taxon>Viridiplantae</taxon>
        <taxon>Streptophyta</taxon>
        <taxon>Embryophyta</taxon>
        <taxon>Tracheophyta</taxon>
        <taxon>Spermatophyta</taxon>
        <taxon>Magnoliopsida</taxon>
        <taxon>Proteales</taxon>
        <taxon>Nelumbonaceae</taxon>
        <taxon>Nelumbo</taxon>
    </lineage>
</organism>
<dbReference type="EMBL" id="DUZY01000006">
    <property type="protein sequence ID" value="DAD43767.1"/>
    <property type="molecule type" value="Genomic_DNA"/>
</dbReference>